<organism evidence="3 4">
    <name type="scientific">Gryllus longicercus</name>
    <dbReference type="NCBI Taxonomy" id="2509291"/>
    <lineage>
        <taxon>Eukaryota</taxon>
        <taxon>Metazoa</taxon>
        <taxon>Ecdysozoa</taxon>
        <taxon>Arthropoda</taxon>
        <taxon>Hexapoda</taxon>
        <taxon>Insecta</taxon>
        <taxon>Pterygota</taxon>
        <taxon>Neoptera</taxon>
        <taxon>Polyneoptera</taxon>
        <taxon>Orthoptera</taxon>
        <taxon>Ensifera</taxon>
        <taxon>Gryllidea</taxon>
        <taxon>Grylloidea</taxon>
        <taxon>Gryllidae</taxon>
        <taxon>Gryllinae</taxon>
        <taxon>Gryllus</taxon>
    </lineage>
</organism>
<dbReference type="Pfam" id="PF01798">
    <property type="entry name" value="Nop"/>
    <property type="match status" value="1"/>
</dbReference>
<evidence type="ECO:0000313" key="4">
    <source>
        <dbReference type="Proteomes" id="UP001378592"/>
    </source>
</evidence>
<dbReference type="PANTHER" id="PTHR10894">
    <property type="entry name" value="NUCLEOLAR PROTEIN 5 NUCLEOLAR PROTEIN NOP5 NOP58"/>
    <property type="match status" value="1"/>
</dbReference>
<sequence>MLVLFETAAGYAIFKHCWRECAQTGWDIYWYGLASITNQSALSSLSLSRYKLEFSPDKVDTMIVQAVGWLDDLDEELRTREWYGWHFPELGKILNDNVLYVKVIKVIGTRDHALEADLSDILSEEVEAQVKEAAEISMGTEIAEEDILNVQHLCDQICEIKVKCVLYWGISLN</sequence>
<dbReference type="EMBL" id="JAZDUA010001124">
    <property type="protein sequence ID" value="KAK7788437.1"/>
    <property type="molecule type" value="Genomic_DNA"/>
</dbReference>
<dbReference type="GO" id="GO:0031428">
    <property type="term" value="C:box C/D methylation guide snoRNP complex"/>
    <property type="evidence" value="ECO:0007669"/>
    <property type="project" value="InterPro"/>
</dbReference>
<comment type="caution">
    <text evidence="3">The sequence shown here is derived from an EMBL/GenBank/DDBJ whole genome shotgun (WGS) entry which is preliminary data.</text>
</comment>
<comment type="similarity">
    <text evidence="1">Belongs to the NOP5/NOP56 family.</text>
</comment>
<reference evidence="3 4" key="1">
    <citation type="submission" date="2024-03" db="EMBL/GenBank/DDBJ databases">
        <title>The genome assembly and annotation of the cricket Gryllus longicercus Weissman &amp; Gray.</title>
        <authorList>
            <person name="Szrajer S."/>
            <person name="Gray D."/>
            <person name="Ylla G."/>
        </authorList>
    </citation>
    <scope>NUCLEOTIDE SEQUENCE [LARGE SCALE GENOMIC DNA]</scope>
    <source>
        <strain evidence="3">DAG 2021-001</strain>
        <tissue evidence="3">Whole body minus gut</tissue>
    </source>
</reference>
<dbReference type="InterPro" id="IPR036070">
    <property type="entry name" value="Nop_dom_sf"/>
</dbReference>
<evidence type="ECO:0000313" key="3">
    <source>
        <dbReference type="EMBL" id="KAK7788437.1"/>
    </source>
</evidence>
<proteinExistence type="inferred from homology"/>
<evidence type="ECO:0000256" key="1">
    <source>
        <dbReference type="ARBA" id="ARBA00009211"/>
    </source>
</evidence>
<dbReference type="SUPFAM" id="SSF89124">
    <property type="entry name" value="Nop domain"/>
    <property type="match status" value="1"/>
</dbReference>
<accession>A0AAN9YY87</accession>
<name>A0AAN9YY87_9ORTH</name>
<dbReference type="GO" id="GO:0032040">
    <property type="term" value="C:small-subunit processome"/>
    <property type="evidence" value="ECO:0007669"/>
    <property type="project" value="InterPro"/>
</dbReference>
<dbReference type="SMART" id="SM00931">
    <property type="entry name" value="NOSIC"/>
    <property type="match status" value="1"/>
</dbReference>
<gene>
    <name evidence="3" type="ORF">R5R35_008825</name>
</gene>
<keyword evidence="4" id="KW-1185">Reference proteome</keyword>
<dbReference type="Gene3D" id="1.10.287.4070">
    <property type="match status" value="1"/>
</dbReference>
<dbReference type="GO" id="GO:0030515">
    <property type="term" value="F:snoRNA binding"/>
    <property type="evidence" value="ECO:0007669"/>
    <property type="project" value="InterPro"/>
</dbReference>
<dbReference type="InterPro" id="IPR002687">
    <property type="entry name" value="Nop_dom"/>
</dbReference>
<dbReference type="Proteomes" id="UP001378592">
    <property type="component" value="Unassembled WGS sequence"/>
</dbReference>
<feature type="domain" description="NOSIC" evidence="2">
    <location>
        <begin position="62"/>
        <end position="109"/>
    </location>
</feature>
<evidence type="ECO:0000259" key="2">
    <source>
        <dbReference type="SMART" id="SM00931"/>
    </source>
</evidence>
<dbReference type="InterPro" id="IPR012976">
    <property type="entry name" value="NOSIC"/>
</dbReference>
<protein>
    <recommendedName>
        <fullName evidence="2">NOSIC domain-containing protein</fullName>
    </recommendedName>
</protein>
<dbReference type="InterPro" id="IPR045056">
    <property type="entry name" value="Nop56/Nop58"/>
</dbReference>
<dbReference type="AlphaFoldDB" id="A0AAN9YY87"/>
<dbReference type="PANTHER" id="PTHR10894:SF1">
    <property type="entry name" value="NUCLEOLAR PROTEIN 58"/>
    <property type="match status" value="1"/>
</dbReference>